<dbReference type="Pfam" id="PF01881">
    <property type="entry name" value="Cas_Cas6_C"/>
    <property type="match status" value="1"/>
</dbReference>
<sequence length="247" mass="28695">MRFCLTFDLKNKEIPINYRKIILSFIKNALSKCNNGKYYDNFFKDTNQKDYCFSVLLPKSTFYRDQIKLDTNEIKILFSTEDSKKTGAILFSAFIPQKNKAYPLPDDNYMTLKNIRMEKQEVISNSKAIFKTTLGGGLCVREHNRENNKDNYYVYSDKDFREKLKNVLSNQVIKAGFTEDDAEEIKVNPIKCKKVVVKHYGRYIDVTTGIFEMQADNKILQYFYDTGIGSRKSAGFGMINLVTQDLL</sequence>
<organism evidence="2 3">
    <name type="scientific">Clostridium butyricum</name>
    <dbReference type="NCBI Taxonomy" id="1492"/>
    <lineage>
        <taxon>Bacteria</taxon>
        <taxon>Bacillati</taxon>
        <taxon>Bacillota</taxon>
        <taxon>Clostridia</taxon>
        <taxon>Eubacteriales</taxon>
        <taxon>Clostridiaceae</taxon>
        <taxon>Clostridium</taxon>
    </lineage>
</organism>
<dbReference type="InterPro" id="IPR010156">
    <property type="entry name" value="CRISPR-assoc_prot_Cas6"/>
</dbReference>
<reference evidence="2 3" key="1">
    <citation type="submission" date="2019-07" db="EMBL/GenBank/DDBJ databases">
        <title>Whole genome shotgun sequence of Clostridium butyricum NBRC 3858.</title>
        <authorList>
            <person name="Hosoyama A."/>
            <person name="Uohara A."/>
            <person name="Ohji S."/>
            <person name="Ichikawa N."/>
        </authorList>
    </citation>
    <scope>NUCLEOTIDE SEQUENCE [LARGE SCALE GENOMIC DNA]</scope>
    <source>
        <strain evidence="2 3">NBRC 3858</strain>
    </source>
</reference>
<dbReference type="Gene3D" id="3.30.70.1890">
    <property type="match status" value="1"/>
</dbReference>
<dbReference type="EMBL" id="BKBC01000033">
    <property type="protein sequence ID" value="GEQ21836.1"/>
    <property type="molecule type" value="Genomic_DNA"/>
</dbReference>
<dbReference type="RefSeq" id="WP_124230449.1">
    <property type="nucleotide sequence ID" value="NZ_BKBC01000033.1"/>
</dbReference>
<dbReference type="GO" id="GO:0016788">
    <property type="term" value="F:hydrolase activity, acting on ester bonds"/>
    <property type="evidence" value="ECO:0007669"/>
    <property type="project" value="InterPro"/>
</dbReference>
<gene>
    <name evidence="2" type="ORF">CBU02nite_23420</name>
</gene>
<dbReference type="AlphaFoldDB" id="A0A512TNM1"/>
<feature type="domain" description="CRISPR associated protein Cas6 C-terminal" evidence="1">
    <location>
        <begin position="119"/>
        <end position="241"/>
    </location>
</feature>
<evidence type="ECO:0000313" key="2">
    <source>
        <dbReference type="EMBL" id="GEQ21836.1"/>
    </source>
</evidence>
<evidence type="ECO:0000313" key="3">
    <source>
        <dbReference type="Proteomes" id="UP000321089"/>
    </source>
</evidence>
<dbReference type="InterPro" id="IPR049435">
    <property type="entry name" value="Cas_Cas6_C"/>
</dbReference>
<proteinExistence type="predicted"/>
<name>A0A512TNM1_CLOBU</name>
<dbReference type="Gene3D" id="3.30.70.1900">
    <property type="match status" value="1"/>
</dbReference>
<dbReference type="Proteomes" id="UP000321089">
    <property type="component" value="Unassembled WGS sequence"/>
</dbReference>
<dbReference type="CDD" id="cd21140">
    <property type="entry name" value="Cas6_I-like"/>
    <property type="match status" value="1"/>
</dbReference>
<dbReference type="PANTHER" id="PTHR36984:SF3">
    <property type="entry name" value="CRISPR-ASSOCIATED ENDORIBONUCLEASE CAS6"/>
    <property type="match status" value="1"/>
</dbReference>
<protein>
    <submittedName>
        <fullName evidence="2">CRISPR-associated endoribonuclease Cas6</fullName>
    </submittedName>
</protein>
<dbReference type="InterPro" id="IPR045747">
    <property type="entry name" value="CRISPR-assoc_prot_Cas6_N_sf"/>
</dbReference>
<dbReference type="PANTHER" id="PTHR36984">
    <property type="entry name" value="CRISPR-ASSOCIATED ENDORIBONUCLEASE CAS6 1"/>
    <property type="match status" value="1"/>
</dbReference>
<comment type="caution">
    <text evidence="2">The sequence shown here is derived from an EMBL/GenBank/DDBJ whole genome shotgun (WGS) entry which is preliminary data.</text>
</comment>
<accession>A0A512TNM1</accession>
<dbReference type="NCBIfam" id="TIGR01877">
    <property type="entry name" value="cas_cas6"/>
    <property type="match status" value="1"/>
</dbReference>
<evidence type="ECO:0000259" key="1">
    <source>
        <dbReference type="Pfam" id="PF01881"/>
    </source>
</evidence>